<dbReference type="KEGG" id="acan:ACA1_031590"/>
<dbReference type="CDD" id="cd14686">
    <property type="entry name" value="bZIP"/>
    <property type="match status" value="1"/>
</dbReference>
<organism evidence="2 3">
    <name type="scientific">Acanthamoeba castellanii (strain ATCC 30010 / Neff)</name>
    <dbReference type="NCBI Taxonomy" id="1257118"/>
    <lineage>
        <taxon>Eukaryota</taxon>
        <taxon>Amoebozoa</taxon>
        <taxon>Discosea</taxon>
        <taxon>Longamoebia</taxon>
        <taxon>Centramoebida</taxon>
        <taxon>Acanthamoebidae</taxon>
        <taxon>Acanthamoeba</taxon>
    </lineage>
</organism>
<keyword evidence="3" id="KW-1185">Reference proteome</keyword>
<dbReference type="GeneID" id="14916625"/>
<gene>
    <name evidence="2" type="ORF">ACA1_031590</name>
</gene>
<dbReference type="VEuPathDB" id="AmoebaDB:ACA1_031590"/>
<proteinExistence type="predicted"/>
<evidence type="ECO:0000313" key="3">
    <source>
        <dbReference type="Proteomes" id="UP000011083"/>
    </source>
</evidence>
<feature type="coiled-coil region" evidence="1">
    <location>
        <begin position="284"/>
        <end position="329"/>
    </location>
</feature>
<protein>
    <submittedName>
        <fullName evidence="2">Uncharacterized protein</fullName>
    </submittedName>
</protein>
<name>L8GV38_ACACF</name>
<evidence type="ECO:0000256" key="1">
    <source>
        <dbReference type="SAM" id="Coils"/>
    </source>
</evidence>
<accession>L8GV38</accession>
<sequence length="372" mass="39840">MRTGILGDSTSLERLVGVPKQLQVLRHDGHINWVETAAMAAAEGGHHRHGAVFTSTLLDNNRELLRVASGAASTEEGDHLDLDLIVFSFAAADRCSLEDRNFKAAFQWADAYFRARNKPAQVGVLLVDYAVNKPAGPARVDDDRIIGLVAGDPYLEALMRARRIVRWNATTPALDDHDHHDGLPDLSDDLARVLADFCRRPVVSLQAASGSSLRGGSGGARAGGDRFVNGLLVCSLAVLVALLVLHLSPSLQALAAGALLPESAAELTRLRLENGAQEAMTVGLQKDNELLKEINARQKKHNDELTKDVTDLKHRNTRLQAQVDQLTAAQLAATQTLTDRTLVISSLCQGCCQGETAVGGSMCRLCSSAPAA</sequence>
<reference evidence="2 3" key="1">
    <citation type="journal article" date="2013" name="Genome Biol.">
        <title>Genome of Acanthamoeba castellanii highlights extensive lateral gene transfer and early evolution of tyrosine kinase signaling.</title>
        <authorList>
            <person name="Clarke M."/>
            <person name="Lohan A.J."/>
            <person name="Liu B."/>
            <person name="Lagkouvardos I."/>
            <person name="Roy S."/>
            <person name="Zafar N."/>
            <person name="Bertelli C."/>
            <person name="Schilde C."/>
            <person name="Kianianmomeni A."/>
            <person name="Burglin T.R."/>
            <person name="Frech C."/>
            <person name="Turcotte B."/>
            <person name="Kopec K.O."/>
            <person name="Synnott J.M."/>
            <person name="Choo C."/>
            <person name="Paponov I."/>
            <person name="Finkler A."/>
            <person name="Soon Heng Tan C."/>
            <person name="Hutchins A.P."/>
            <person name="Weinmeier T."/>
            <person name="Rattei T."/>
            <person name="Chu J.S."/>
            <person name="Gimenez G."/>
            <person name="Irimia M."/>
            <person name="Rigden D.J."/>
            <person name="Fitzpatrick D.A."/>
            <person name="Lorenzo-Morales J."/>
            <person name="Bateman A."/>
            <person name="Chiu C.H."/>
            <person name="Tang P."/>
            <person name="Hegemann P."/>
            <person name="Fromm H."/>
            <person name="Raoult D."/>
            <person name="Greub G."/>
            <person name="Miranda-Saavedra D."/>
            <person name="Chen N."/>
            <person name="Nash P."/>
            <person name="Ginger M.L."/>
            <person name="Horn M."/>
            <person name="Schaap P."/>
            <person name="Caler L."/>
            <person name="Loftus B."/>
        </authorList>
    </citation>
    <scope>NUCLEOTIDE SEQUENCE [LARGE SCALE GENOMIC DNA]</scope>
    <source>
        <strain evidence="2 3">Neff</strain>
    </source>
</reference>
<evidence type="ECO:0000313" key="2">
    <source>
        <dbReference type="EMBL" id="ELR15961.1"/>
    </source>
</evidence>
<dbReference type="AlphaFoldDB" id="L8GV38"/>
<dbReference type="RefSeq" id="XP_004337974.1">
    <property type="nucleotide sequence ID" value="XM_004337926.1"/>
</dbReference>
<dbReference type="EMBL" id="KB008014">
    <property type="protein sequence ID" value="ELR15961.1"/>
    <property type="molecule type" value="Genomic_DNA"/>
</dbReference>
<dbReference type="Proteomes" id="UP000011083">
    <property type="component" value="Unassembled WGS sequence"/>
</dbReference>
<keyword evidence="1" id="KW-0175">Coiled coil</keyword>